<dbReference type="PANTHER" id="PTHR37031">
    <property type="entry name" value="METALLOPHOSPHATASE BINDING DOMAIN PROTEIN"/>
    <property type="match status" value="1"/>
</dbReference>
<dbReference type="InterPro" id="IPR029052">
    <property type="entry name" value="Metallo-depent_PP-like"/>
</dbReference>
<evidence type="ECO:0000313" key="1">
    <source>
        <dbReference type="EMBL" id="EAR59708.1"/>
    </source>
</evidence>
<protein>
    <recommendedName>
        <fullName evidence="3">PhoD-like phosphatase metallophosphatase domain-containing protein</fullName>
    </recommendedName>
</protein>
<evidence type="ECO:0008006" key="3">
    <source>
        <dbReference type="Google" id="ProtNLM"/>
    </source>
</evidence>
<dbReference type="OrthoDB" id="9795624at2"/>
<gene>
    <name evidence="1" type="ORF">MED92_00085</name>
</gene>
<sequence>MTQTTRDLPFVVAGPILRRVLPDQMVLWLVTSQPLKACFKLFRDDALLADLYIGQITKTVKVGDFAYINLIDYKAADPLPENCFLSYDLECEVSGERLGLKTLLPHLCYGDAPRPSFVLKTKIDQVLHGSCRKPHYASEDGLLRVDEQLAASDGNPEERAALLMMSGDQIYADDVAGPMLSAIHQAIELLGLDSELIAGATVRDSHELFKSEHCYYEREELLPHTEANQALQDRFFGGAKKPIFTADTAHNHLITLSEVLAMYFLVWSPQLWPFIKLSIHDVSDEHADLYLSEQREIEIFAQGLERVQRSLAHLPVYMIFDDHDVTDDWNLTRGWEEAAYEHPFSRSIIGNALIGYWLCQGWGNDPDKFPANWCSALEQSAEQENGLPRDQLITEVLEFEHWNYALPTSPKLVVLDTRTKRWWSESSLSKPSGLMDWEALSELQQDLMGEHSVLLVSPAPIYGMKLIETVQRVFTFFGHALTVDAENWMAHAGSANVILNIFRHRKTPQNFVILSGDVHYSFVYDVKIRFRKNSPDIWQITCSGLKNEFPDKLLKLFDRLNRWLYGSRSPLNWLTKRRRMQIRSRIPDNDPKNRVLNASGIGRVYLNDEGEPIQVSVLTAQGGEVGFPKRAKAK</sequence>
<dbReference type="EMBL" id="AAOW01000036">
    <property type="protein sequence ID" value="EAR59708.1"/>
    <property type="molecule type" value="Genomic_DNA"/>
</dbReference>
<comment type="caution">
    <text evidence="1">The sequence shown here is derived from an EMBL/GenBank/DDBJ whole genome shotgun (WGS) entry which is preliminary data.</text>
</comment>
<reference evidence="1 2" key="1">
    <citation type="submission" date="2006-02" db="EMBL/GenBank/DDBJ databases">
        <authorList>
            <person name="Pinhassi J."/>
            <person name="Pedros-Alio C."/>
            <person name="Ferriera S."/>
            <person name="Johnson J."/>
            <person name="Kravitz S."/>
            <person name="Halpern A."/>
            <person name="Remington K."/>
            <person name="Beeson K."/>
            <person name="Tran B."/>
            <person name="Rogers Y.-H."/>
            <person name="Friedman R."/>
            <person name="Venter J.C."/>
        </authorList>
    </citation>
    <scope>NUCLEOTIDE SEQUENCE [LARGE SCALE GENOMIC DNA]</scope>
    <source>
        <strain evidence="1 2">MED92</strain>
    </source>
</reference>
<dbReference type="PANTHER" id="PTHR37031:SF2">
    <property type="entry name" value="PHOD-LIKE PHOSPHATASE METALLOPHOSPHATASE DOMAIN-CONTAINING PROTEIN"/>
    <property type="match status" value="1"/>
</dbReference>
<dbReference type="InterPro" id="IPR038607">
    <property type="entry name" value="PhoD-like_sf"/>
</dbReference>
<evidence type="ECO:0000313" key="2">
    <source>
        <dbReference type="Proteomes" id="UP000002171"/>
    </source>
</evidence>
<dbReference type="RefSeq" id="WP_007023056.1">
    <property type="nucleotide sequence ID" value="NZ_CH724129.1"/>
</dbReference>
<keyword evidence="2" id="KW-1185">Reference proteome</keyword>
<dbReference type="AlphaFoldDB" id="A0A7U8C1G0"/>
<dbReference type="SUPFAM" id="SSF56300">
    <property type="entry name" value="Metallo-dependent phosphatases"/>
    <property type="match status" value="1"/>
</dbReference>
<dbReference type="Proteomes" id="UP000002171">
    <property type="component" value="Unassembled WGS sequence"/>
</dbReference>
<dbReference type="Gene3D" id="3.60.21.70">
    <property type="entry name" value="PhoD-like phosphatase"/>
    <property type="match status" value="1"/>
</dbReference>
<name>A0A7U8C1G0_NEPCE</name>
<organism evidence="1 2">
    <name type="scientific">Neptuniibacter caesariensis</name>
    <dbReference type="NCBI Taxonomy" id="207954"/>
    <lineage>
        <taxon>Bacteria</taxon>
        <taxon>Pseudomonadati</taxon>
        <taxon>Pseudomonadota</taxon>
        <taxon>Gammaproteobacteria</taxon>
        <taxon>Oceanospirillales</taxon>
        <taxon>Oceanospirillaceae</taxon>
        <taxon>Neptuniibacter</taxon>
    </lineage>
</organism>
<accession>A0A7U8C1G0</accession>
<proteinExistence type="predicted"/>